<feature type="transmembrane region" description="Helical" evidence="5">
    <location>
        <begin position="296"/>
        <end position="320"/>
    </location>
</feature>
<dbReference type="RefSeq" id="WP_160629550.1">
    <property type="nucleotide sequence ID" value="NZ_CP047593.1"/>
</dbReference>
<keyword evidence="8" id="KW-1185">Reference proteome</keyword>
<feature type="transmembrane region" description="Helical" evidence="5">
    <location>
        <begin position="218"/>
        <end position="235"/>
    </location>
</feature>
<dbReference type="GO" id="GO:0015297">
    <property type="term" value="F:antiporter activity"/>
    <property type="evidence" value="ECO:0007669"/>
    <property type="project" value="InterPro"/>
</dbReference>
<evidence type="ECO:0000313" key="8">
    <source>
        <dbReference type="Proteomes" id="UP000464954"/>
    </source>
</evidence>
<feature type="transmembrane region" description="Helical" evidence="5">
    <location>
        <begin position="52"/>
        <end position="70"/>
    </location>
</feature>
<keyword evidence="2 5" id="KW-0812">Transmembrane</keyword>
<dbReference type="EMBL" id="CP047593">
    <property type="protein sequence ID" value="QHI70373.1"/>
    <property type="molecule type" value="Genomic_DNA"/>
</dbReference>
<dbReference type="PANTHER" id="PTHR31102:SF1">
    <property type="entry name" value="CATION_H+ EXCHANGER DOMAIN-CONTAINING PROTEIN"/>
    <property type="match status" value="1"/>
</dbReference>
<dbReference type="InterPro" id="IPR051843">
    <property type="entry name" value="CPA1_transporter"/>
</dbReference>
<keyword evidence="4 5" id="KW-0472">Membrane</keyword>
<dbReference type="InterPro" id="IPR006153">
    <property type="entry name" value="Cation/H_exchanger_TM"/>
</dbReference>
<evidence type="ECO:0000259" key="6">
    <source>
        <dbReference type="Pfam" id="PF00999"/>
    </source>
</evidence>
<feature type="transmembrane region" description="Helical" evidence="5">
    <location>
        <begin position="82"/>
        <end position="102"/>
    </location>
</feature>
<sequence length="414" mass="43631">MAVSLAELILIGLLADWLFRKCRLPGLIGLLLLGIVAGPCVLNVLAPDFRAISKDLRLMALIVILLRAGFELSRDALEKAGWRTIALSCVPGIFEGVTITLLGPRFLPLTTLEAAMLGFIIAAVSPAVVVPLMIRFIEEKRGAQKAIPTMVLAAASLDDVVAITIFTVLLGLYGGESVRIGSALGGIPVSILLGIGAGLLTGWILLKLFEKFNPRATKRTLIVVGVSILLVRVQQLLDGHIPFAALLAVMALGFLILEKREHMAHELSSKLGKIWVFASILLFTLVGAQVDISVAVQAGLAGLALIVCGVMMRSAGVLLCLAGSSLTTGERLFVTVAYWPKATVQAAIGAVPLGLMSQLGRNQAPGEIILAVAVMSILFTAPIGAAVTSWAGHRFLSVDTDEHAAFDAARESEA</sequence>
<dbReference type="Proteomes" id="UP000464954">
    <property type="component" value="Chromosome"/>
</dbReference>
<evidence type="ECO:0000256" key="1">
    <source>
        <dbReference type="ARBA" id="ARBA00004141"/>
    </source>
</evidence>
<evidence type="ECO:0000256" key="2">
    <source>
        <dbReference type="ARBA" id="ARBA00022692"/>
    </source>
</evidence>
<dbReference type="AlphaFoldDB" id="A0A6P1MB92"/>
<dbReference type="KEGG" id="taer:GT409_13290"/>
<feature type="transmembrane region" description="Helical" evidence="5">
    <location>
        <begin position="332"/>
        <end position="356"/>
    </location>
</feature>
<feature type="transmembrane region" description="Helical" evidence="5">
    <location>
        <begin position="114"/>
        <end position="137"/>
    </location>
</feature>
<dbReference type="PANTHER" id="PTHR31102">
    <property type="match status" value="1"/>
</dbReference>
<feature type="transmembrane region" description="Helical" evidence="5">
    <location>
        <begin position="185"/>
        <end position="206"/>
    </location>
</feature>
<feature type="transmembrane region" description="Helical" evidence="5">
    <location>
        <begin position="241"/>
        <end position="259"/>
    </location>
</feature>
<feature type="transmembrane region" description="Helical" evidence="5">
    <location>
        <begin position="271"/>
        <end position="290"/>
    </location>
</feature>
<reference evidence="7 8" key="1">
    <citation type="submission" date="2020-01" db="EMBL/GenBank/DDBJ databases">
        <title>Ponticoccus aerotolerans gen. nov., sp. nov., an anaerobic bacterium and proposal of Ponticoccusceae fam. nov., Ponticoccusles ord. nov. and Ponticoccuse classis nov. in the phylum Kiritimatiellaeota.</title>
        <authorList>
            <person name="Zhou L.Y."/>
            <person name="Du Z.J."/>
        </authorList>
    </citation>
    <scope>NUCLEOTIDE SEQUENCE [LARGE SCALE GENOMIC DNA]</scope>
    <source>
        <strain evidence="7 8">S-5007</strain>
    </source>
</reference>
<evidence type="ECO:0000256" key="3">
    <source>
        <dbReference type="ARBA" id="ARBA00022989"/>
    </source>
</evidence>
<proteinExistence type="predicted"/>
<evidence type="ECO:0000256" key="5">
    <source>
        <dbReference type="SAM" id="Phobius"/>
    </source>
</evidence>
<name>A0A6P1MB92_9BACT</name>
<feature type="domain" description="Cation/H+ exchanger transmembrane" evidence="6">
    <location>
        <begin position="11"/>
        <end position="387"/>
    </location>
</feature>
<dbReference type="InterPro" id="IPR038770">
    <property type="entry name" value="Na+/solute_symporter_sf"/>
</dbReference>
<feature type="transmembrane region" description="Helical" evidence="5">
    <location>
        <begin position="368"/>
        <end position="387"/>
    </location>
</feature>
<evidence type="ECO:0000256" key="4">
    <source>
        <dbReference type="ARBA" id="ARBA00023136"/>
    </source>
</evidence>
<gene>
    <name evidence="7" type="ORF">GT409_13290</name>
</gene>
<protein>
    <submittedName>
        <fullName evidence="7">Sodium:proton antiporter</fullName>
    </submittedName>
</protein>
<evidence type="ECO:0000313" key="7">
    <source>
        <dbReference type="EMBL" id="QHI70373.1"/>
    </source>
</evidence>
<feature type="transmembrane region" description="Helical" evidence="5">
    <location>
        <begin position="149"/>
        <end position="173"/>
    </location>
</feature>
<dbReference type="GO" id="GO:0016020">
    <property type="term" value="C:membrane"/>
    <property type="evidence" value="ECO:0007669"/>
    <property type="project" value="UniProtKB-SubCell"/>
</dbReference>
<accession>A0A6P1MB92</accession>
<dbReference type="Gene3D" id="1.20.1530.20">
    <property type="match status" value="1"/>
</dbReference>
<keyword evidence="3 5" id="KW-1133">Transmembrane helix</keyword>
<dbReference type="Pfam" id="PF00999">
    <property type="entry name" value="Na_H_Exchanger"/>
    <property type="match status" value="1"/>
</dbReference>
<dbReference type="GO" id="GO:1902600">
    <property type="term" value="P:proton transmembrane transport"/>
    <property type="evidence" value="ECO:0007669"/>
    <property type="project" value="InterPro"/>
</dbReference>
<feature type="transmembrane region" description="Helical" evidence="5">
    <location>
        <begin position="27"/>
        <end position="46"/>
    </location>
</feature>
<comment type="subcellular location">
    <subcellularLocation>
        <location evidence="1">Membrane</location>
        <topology evidence="1">Multi-pass membrane protein</topology>
    </subcellularLocation>
</comment>
<organism evidence="7 8">
    <name type="scientific">Tichowtungia aerotolerans</name>
    <dbReference type="NCBI Taxonomy" id="2697043"/>
    <lineage>
        <taxon>Bacteria</taxon>
        <taxon>Pseudomonadati</taxon>
        <taxon>Kiritimatiellota</taxon>
        <taxon>Tichowtungiia</taxon>
        <taxon>Tichowtungiales</taxon>
        <taxon>Tichowtungiaceae</taxon>
        <taxon>Tichowtungia</taxon>
    </lineage>
</organism>